<dbReference type="InterPro" id="IPR036610">
    <property type="entry name" value="PEBP-like_sf"/>
</dbReference>
<evidence type="ECO:0000313" key="1">
    <source>
        <dbReference type="EMBL" id="KAF0766664.1"/>
    </source>
</evidence>
<comment type="caution">
    <text evidence="1">The sequence shown here is derived from an EMBL/GenBank/DDBJ whole genome shotgun (WGS) entry which is preliminary data.</text>
</comment>
<dbReference type="AlphaFoldDB" id="A0A6G0Z8L1"/>
<dbReference type="SUPFAM" id="SSF49777">
    <property type="entry name" value="PEBP-like"/>
    <property type="match status" value="1"/>
</dbReference>
<dbReference type="InterPro" id="IPR035810">
    <property type="entry name" value="PEBP_euk"/>
</dbReference>
<dbReference type="Pfam" id="PF01161">
    <property type="entry name" value="PBP"/>
    <property type="match status" value="1"/>
</dbReference>
<evidence type="ECO:0000313" key="2">
    <source>
        <dbReference type="Proteomes" id="UP000478052"/>
    </source>
</evidence>
<dbReference type="Proteomes" id="UP000478052">
    <property type="component" value="Unassembled WGS sequence"/>
</dbReference>
<dbReference type="Gene3D" id="3.90.280.10">
    <property type="entry name" value="PEBP-like"/>
    <property type="match status" value="1"/>
</dbReference>
<sequence length="223" mass="24841">MALLIKSAINCCRLTARPKHLNHLIVSQLNTAFSARSSYSTKSAAMLEHEVVPDVIAVAPSDKIEVSYPSGVVVNMGNELTPTQVKDEPSVSWPADPNALYTLCMTDPDAPSRKEHTYREWHHWLVGNIPGSDITKGETLSEYVGSGPPPETGLHRYVFLAYKQPSKLNFDEPRLTNRSAEKREKFSIAKFALKYNLGNPVAGNFYQAQYDDYVPILYKQLGA</sequence>
<dbReference type="FunFam" id="3.90.280.10:FF:000006">
    <property type="entry name" value="protein D3"/>
    <property type="match status" value="1"/>
</dbReference>
<reference evidence="1 2" key="1">
    <citation type="submission" date="2019-08" db="EMBL/GenBank/DDBJ databases">
        <title>Whole genome of Aphis craccivora.</title>
        <authorList>
            <person name="Voronova N.V."/>
            <person name="Shulinski R.S."/>
            <person name="Bandarenka Y.V."/>
            <person name="Zhorov D.G."/>
            <person name="Warner D."/>
        </authorList>
    </citation>
    <scope>NUCLEOTIDE SEQUENCE [LARGE SCALE GENOMIC DNA]</scope>
    <source>
        <strain evidence="1">180601</strain>
        <tissue evidence="1">Whole Body</tissue>
    </source>
</reference>
<dbReference type="EMBL" id="VUJU01001136">
    <property type="protein sequence ID" value="KAF0766664.1"/>
    <property type="molecule type" value="Genomic_DNA"/>
</dbReference>
<dbReference type="PANTHER" id="PTHR11362:SF82">
    <property type="entry name" value="PHOSPHATIDYLETHANOLAMINE-BINDING PROTEIN 4"/>
    <property type="match status" value="1"/>
</dbReference>
<gene>
    <name evidence="1" type="ORF">FWK35_00003339</name>
</gene>
<keyword evidence="2" id="KW-1185">Reference proteome</keyword>
<protein>
    <submittedName>
        <fullName evidence="1">Protein D3-like isoform X1</fullName>
    </submittedName>
</protein>
<dbReference type="CDD" id="cd00866">
    <property type="entry name" value="PEBP_euk"/>
    <property type="match status" value="1"/>
</dbReference>
<proteinExistence type="predicted"/>
<organism evidence="1 2">
    <name type="scientific">Aphis craccivora</name>
    <name type="common">Cowpea aphid</name>
    <dbReference type="NCBI Taxonomy" id="307492"/>
    <lineage>
        <taxon>Eukaryota</taxon>
        <taxon>Metazoa</taxon>
        <taxon>Ecdysozoa</taxon>
        <taxon>Arthropoda</taxon>
        <taxon>Hexapoda</taxon>
        <taxon>Insecta</taxon>
        <taxon>Pterygota</taxon>
        <taxon>Neoptera</taxon>
        <taxon>Paraneoptera</taxon>
        <taxon>Hemiptera</taxon>
        <taxon>Sternorrhyncha</taxon>
        <taxon>Aphidomorpha</taxon>
        <taxon>Aphidoidea</taxon>
        <taxon>Aphididae</taxon>
        <taxon>Aphidini</taxon>
        <taxon>Aphis</taxon>
        <taxon>Aphis</taxon>
    </lineage>
</organism>
<dbReference type="OrthoDB" id="2506647at2759"/>
<accession>A0A6G0Z8L1</accession>
<dbReference type="InterPro" id="IPR008914">
    <property type="entry name" value="PEBP"/>
</dbReference>
<dbReference type="PANTHER" id="PTHR11362">
    <property type="entry name" value="PHOSPHATIDYLETHANOLAMINE-BINDING PROTEIN"/>
    <property type="match status" value="1"/>
</dbReference>
<name>A0A6G0Z8L1_APHCR</name>